<accession>A0ABV2TNZ2</accession>
<name>A0ABV2TNZ2_9RHOO</name>
<feature type="chain" id="PRO_5047183160" evidence="1">
    <location>
        <begin position="26"/>
        <end position="117"/>
    </location>
</feature>
<organism evidence="2 3">
    <name type="scientific">Uliginosibacterium flavum</name>
    <dbReference type="NCBI Taxonomy" id="1396831"/>
    <lineage>
        <taxon>Bacteria</taxon>
        <taxon>Pseudomonadati</taxon>
        <taxon>Pseudomonadota</taxon>
        <taxon>Betaproteobacteria</taxon>
        <taxon>Rhodocyclales</taxon>
        <taxon>Zoogloeaceae</taxon>
        <taxon>Uliginosibacterium</taxon>
    </lineage>
</organism>
<protein>
    <submittedName>
        <fullName evidence="2">Uncharacterized protein</fullName>
    </submittedName>
</protein>
<dbReference type="EMBL" id="JBEWZI010000020">
    <property type="protein sequence ID" value="MET7015647.1"/>
    <property type="molecule type" value="Genomic_DNA"/>
</dbReference>
<proteinExistence type="predicted"/>
<dbReference type="RefSeq" id="WP_354602106.1">
    <property type="nucleotide sequence ID" value="NZ_JBEWZI010000020.1"/>
</dbReference>
<evidence type="ECO:0000313" key="2">
    <source>
        <dbReference type="EMBL" id="MET7015647.1"/>
    </source>
</evidence>
<evidence type="ECO:0000256" key="1">
    <source>
        <dbReference type="SAM" id="SignalP"/>
    </source>
</evidence>
<keyword evidence="3" id="KW-1185">Reference proteome</keyword>
<keyword evidence="1" id="KW-0732">Signal</keyword>
<gene>
    <name evidence="2" type="ORF">ABXR19_15765</name>
</gene>
<comment type="caution">
    <text evidence="2">The sequence shown here is derived from an EMBL/GenBank/DDBJ whole genome shotgun (WGS) entry which is preliminary data.</text>
</comment>
<dbReference type="Proteomes" id="UP001549691">
    <property type="component" value="Unassembled WGS sequence"/>
</dbReference>
<reference evidence="2 3" key="1">
    <citation type="submission" date="2024-07" db="EMBL/GenBank/DDBJ databases">
        <title>Uliginosibacterium flavum JJ3220;KACC:17644.</title>
        <authorList>
            <person name="Kim M.K."/>
        </authorList>
    </citation>
    <scope>NUCLEOTIDE SEQUENCE [LARGE SCALE GENOMIC DNA]</scope>
    <source>
        <strain evidence="2 3">KACC:17644</strain>
    </source>
</reference>
<feature type="signal peptide" evidence="1">
    <location>
        <begin position="1"/>
        <end position="25"/>
    </location>
</feature>
<sequence>MKTTRFVLIALLAGASLMAPIASQAETIFERFAPPLLLPIPIPVPVPGHIRGPEIRVQTAPVWHDDYDRDYRYERRHDRRDYRYDRYDDRHDRRYDRRYDRHDRRYDRHDRHDYYRR</sequence>
<evidence type="ECO:0000313" key="3">
    <source>
        <dbReference type="Proteomes" id="UP001549691"/>
    </source>
</evidence>